<dbReference type="AlphaFoldDB" id="A0A8E2EEA9"/>
<feature type="non-terminal residue" evidence="8">
    <location>
        <position position="1"/>
    </location>
</feature>
<dbReference type="InterPro" id="IPR013087">
    <property type="entry name" value="Znf_C2H2_type"/>
</dbReference>
<evidence type="ECO:0000313" key="8">
    <source>
        <dbReference type="EMBL" id="OCK82209.1"/>
    </source>
</evidence>
<feature type="domain" description="C2H2-type" evidence="7">
    <location>
        <begin position="31"/>
        <end position="51"/>
    </location>
</feature>
<dbReference type="Gene3D" id="3.30.160.60">
    <property type="entry name" value="Classic Zinc Finger"/>
    <property type="match status" value="1"/>
</dbReference>
<keyword evidence="4" id="KW-0863">Zinc-finger</keyword>
<evidence type="ECO:0000256" key="6">
    <source>
        <dbReference type="ARBA" id="ARBA00023242"/>
    </source>
</evidence>
<keyword evidence="3" id="KW-0677">Repeat</keyword>
<dbReference type="GO" id="GO:0008270">
    <property type="term" value="F:zinc ion binding"/>
    <property type="evidence" value="ECO:0007669"/>
    <property type="project" value="UniProtKB-KW"/>
</dbReference>
<dbReference type="GO" id="GO:0000981">
    <property type="term" value="F:DNA-binding transcription factor activity, RNA polymerase II-specific"/>
    <property type="evidence" value="ECO:0007669"/>
    <property type="project" value="TreeGrafter"/>
</dbReference>
<keyword evidence="6" id="KW-0539">Nucleus</keyword>
<evidence type="ECO:0000256" key="3">
    <source>
        <dbReference type="ARBA" id="ARBA00022737"/>
    </source>
</evidence>
<evidence type="ECO:0000313" key="9">
    <source>
        <dbReference type="Proteomes" id="UP000250266"/>
    </source>
</evidence>
<dbReference type="EMBL" id="KV744895">
    <property type="protein sequence ID" value="OCK82209.1"/>
    <property type="molecule type" value="Genomic_DNA"/>
</dbReference>
<dbReference type="OrthoDB" id="6105938at2759"/>
<feature type="domain" description="C2H2-type" evidence="7">
    <location>
        <begin position="5"/>
        <end position="30"/>
    </location>
</feature>
<organism evidence="8 9">
    <name type="scientific">Lepidopterella palustris CBS 459.81</name>
    <dbReference type="NCBI Taxonomy" id="1314670"/>
    <lineage>
        <taxon>Eukaryota</taxon>
        <taxon>Fungi</taxon>
        <taxon>Dikarya</taxon>
        <taxon>Ascomycota</taxon>
        <taxon>Pezizomycotina</taxon>
        <taxon>Dothideomycetes</taxon>
        <taxon>Pleosporomycetidae</taxon>
        <taxon>Mytilinidiales</taxon>
        <taxon>Argynnaceae</taxon>
        <taxon>Lepidopterella</taxon>
    </lineage>
</organism>
<feature type="domain" description="C2H2-type" evidence="7">
    <location>
        <begin position="77"/>
        <end position="99"/>
    </location>
</feature>
<dbReference type="PANTHER" id="PTHR24388">
    <property type="entry name" value="ZINC FINGER PROTEIN"/>
    <property type="match status" value="1"/>
</dbReference>
<evidence type="ECO:0000256" key="1">
    <source>
        <dbReference type="ARBA" id="ARBA00004123"/>
    </source>
</evidence>
<keyword evidence="5" id="KW-0862">Zinc</keyword>
<keyword evidence="2" id="KW-0479">Metal-binding</keyword>
<evidence type="ECO:0000256" key="2">
    <source>
        <dbReference type="ARBA" id="ARBA00022723"/>
    </source>
</evidence>
<comment type="subcellular location">
    <subcellularLocation>
        <location evidence="1">Nucleus</location>
    </subcellularLocation>
</comment>
<dbReference type="PANTHER" id="PTHR24388:SF54">
    <property type="entry name" value="PROTEIN ESCARGOT"/>
    <property type="match status" value="1"/>
</dbReference>
<proteinExistence type="predicted"/>
<evidence type="ECO:0000256" key="4">
    <source>
        <dbReference type="ARBA" id="ARBA00022771"/>
    </source>
</evidence>
<accession>A0A8E2EEA9</accession>
<protein>
    <recommendedName>
        <fullName evidence="7">C2H2-type domain-containing protein</fullName>
    </recommendedName>
</protein>
<dbReference type="Pfam" id="PF12874">
    <property type="entry name" value="zf-met"/>
    <property type="match status" value="1"/>
</dbReference>
<reference evidence="8 9" key="1">
    <citation type="journal article" date="2016" name="Nat. Commun.">
        <title>Ectomycorrhizal ecology is imprinted in the genome of the dominant symbiotic fungus Cenococcum geophilum.</title>
        <authorList>
            <consortium name="DOE Joint Genome Institute"/>
            <person name="Peter M."/>
            <person name="Kohler A."/>
            <person name="Ohm R.A."/>
            <person name="Kuo A."/>
            <person name="Krutzmann J."/>
            <person name="Morin E."/>
            <person name="Arend M."/>
            <person name="Barry K.W."/>
            <person name="Binder M."/>
            <person name="Choi C."/>
            <person name="Clum A."/>
            <person name="Copeland A."/>
            <person name="Grisel N."/>
            <person name="Haridas S."/>
            <person name="Kipfer T."/>
            <person name="LaButti K."/>
            <person name="Lindquist E."/>
            <person name="Lipzen A."/>
            <person name="Maire R."/>
            <person name="Meier B."/>
            <person name="Mihaltcheva S."/>
            <person name="Molinier V."/>
            <person name="Murat C."/>
            <person name="Poggeler S."/>
            <person name="Quandt C.A."/>
            <person name="Sperisen C."/>
            <person name="Tritt A."/>
            <person name="Tisserant E."/>
            <person name="Crous P.W."/>
            <person name="Henrissat B."/>
            <person name="Nehls U."/>
            <person name="Egli S."/>
            <person name="Spatafora J.W."/>
            <person name="Grigoriev I.V."/>
            <person name="Martin F.M."/>
        </authorList>
    </citation>
    <scope>NUCLEOTIDE SEQUENCE [LARGE SCALE GENOMIC DNA]</scope>
    <source>
        <strain evidence="8 9">CBS 459.81</strain>
    </source>
</reference>
<name>A0A8E2EEA9_9PEZI</name>
<gene>
    <name evidence="8" type="ORF">K432DRAFT_324652</name>
</gene>
<dbReference type="GO" id="GO:0005634">
    <property type="term" value="C:nucleus"/>
    <property type="evidence" value="ECO:0007669"/>
    <property type="project" value="UniProtKB-SubCell"/>
</dbReference>
<sequence>MWDDPECDRCDRSFGSQRALQQHIDDSSRHHICKICNYDADGRSDLLEHWRDVGCVKVCQGCLMGFLDWSWHCRVDHVCPTCHCHQENENNLAQHMLVHLPRDLECWGCYRMFSTLPGMIIHLESGSCLSNINKADLNESAAMLYQWNKIIQSQQWRDRLLSRDDLDSYDSPQPFRCPGCGATFRLLSGLFQHVGSPACDQELEKGAMKKLVRWLKNRYE</sequence>
<evidence type="ECO:0000259" key="7">
    <source>
        <dbReference type="SMART" id="SM00355"/>
    </source>
</evidence>
<evidence type="ECO:0000256" key="5">
    <source>
        <dbReference type="ARBA" id="ARBA00022833"/>
    </source>
</evidence>
<dbReference type="GO" id="GO:0000978">
    <property type="term" value="F:RNA polymerase II cis-regulatory region sequence-specific DNA binding"/>
    <property type="evidence" value="ECO:0007669"/>
    <property type="project" value="TreeGrafter"/>
</dbReference>
<feature type="domain" description="C2H2-type" evidence="7">
    <location>
        <begin position="175"/>
        <end position="195"/>
    </location>
</feature>
<dbReference type="InterPro" id="IPR050527">
    <property type="entry name" value="Snail/Krueppel_Znf"/>
</dbReference>
<dbReference type="Proteomes" id="UP000250266">
    <property type="component" value="Unassembled WGS sequence"/>
</dbReference>
<keyword evidence="9" id="KW-1185">Reference proteome</keyword>
<dbReference type="SMART" id="SM00355">
    <property type="entry name" value="ZnF_C2H2"/>
    <property type="match status" value="4"/>
</dbReference>